<dbReference type="InterPro" id="IPR051156">
    <property type="entry name" value="Mito/Outer_Membr_Metalloprot"/>
</dbReference>
<dbReference type="PANTHER" id="PTHR22726">
    <property type="entry name" value="METALLOENDOPEPTIDASE OMA1"/>
    <property type="match status" value="1"/>
</dbReference>
<evidence type="ECO:0000256" key="1">
    <source>
        <dbReference type="ARBA" id="ARBA00001947"/>
    </source>
</evidence>
<gene>
    <name evidence="8" type="ORF">CARN1_2506</name>
</gene>
<organism evidence="8">
    <name type="scientific">mine drainage metagenome</name>
    <dbReference type="NCBI Taxonomy" id="410659"/>
    <lineage>
        <taxon>unclassified sequences</taxon>
        <taxon>metagenomes</taxon>
        <taxon>ecological metagenomes</taxon>
    </lineage>
</organism>
<reference evidence="8" key="1">
    <citation type="submission" date="2009-10" db="EMBL/GenBank/DDBJ databases">
        <title>Diversity of trophic interactions inside an arsenic-rich microbial ecosystem.</title>
        <authorList>
            <person name="Bertin P.N."/>
            <person name="Heinrich-Salmeron A."/>
            <person name="Pelletier E."/>
            <person name="Goulhen-Chollet F."/>
            <person name="Arsene-Ploetze F."/>
            <person name="Gallien S."/>
            <person name="Calteau A."/>
            <person name="Vallenet D."/>
            <person name="Casiot C."/>
            <person name="Chane-Woon-Ming B."/>
            <person name="Giloteaux L."/>
            <person name="Barakat M."/>
            <person name="Bonnefoy V."/>
            <person name="Bruneel O."/>
            <person name="Chandler M."/>
            <person name="Cleiss J."/>
            <person name="Duran R."/>
            <person name="Elbaz-Poulichet F."/>
            <person name="Fonknechten N."/>
            <person name="Lauga B."/>
            <person name="Mornico D."/>
            <person name="Ortet P."/>
            <person name="Schaeffer C."/>
            <person name="Siguier P."/>
            <person name="Alexander Thil Smith A."/>
            <person name="Van Dorsselaer A."/>
            <person name="Weissenbach J."/>
            <person name="Medigue C."/>
            <person name="Le Paslier D."/>
        </authorList>
    </citation>
    <scope>NUCLEOTIDE SEQUENCE</scope>
</reference>
<evidence type="ECO:0000256" key="4">
    <source>
        <dbReference type="ARBA" id="ARBA00022801"/>
    </source>
</evidence>
<evidence type="ECO:0000256" key="6">
    <source>
        <dbReference type="ARBA" id="ARBA00023049"/>
    </source>
</evidence>
<keyword evidence="4" id="KW-0378">Hydrolase</keyword>
<evidence type="ECO:0000256" key="2">
    <source>
        <dbReference type="ARBA" id="ARBA00022670"/>
    </source>
</evidence>
<dbReference type="GO" id="GO:0051603">
    <property type="term" value="P:proteolysis involved in protein catabolic process"/>
    <property type="evidence" value="ECO:0007669"/>
    <property type="project" value="TreeGrafter"/>
</dbReference>
<proteinExistence type="predicted"/>
<feature type="domain" description="Peptidase M48" evidence="7">
    <location>
        <begin position="55"/>
        <end position="225"/>
    </location>
</feature>
<evidence type="ECO:0000256" key="3">
    <source>
        <dbReference type="ARBA" id="ARBA00022723"/>
    </source>
</evidence>
<dbReference type="Pfam" id="PF01435">
    <property type="entry name" value="Peptidase_M48"/>
    <property type="match status" value="1"/>
</dbReference>
<dbReference type="GO" id="GO:0016020">
    <property type="term" value="C:membrane"/>
    <property type="evidence" value="ECO:0007669"/>
    <property type="project" value="TreeGrafter"/>
</dbReference>
<dbReference type="Gene3D" id="3.30.2010.10">
    <property type="entry name" value="Metalloproteases ('zincins'), catalytic domain"/>
    <property type="match status" value="1"/>
</dbReference>
<evidence type="ECO:0000313" key="8">
    <source>
        <dbReference type="EMBL" id="CBH75643.1"/>
    </source>
</evidence>
<protein>
    <recommendedName>
        <fullName evidence="7">Peptidase M48 domain-containing protein</fullName>
    </recommendedName>
</protein>
<dbReference type="CDD" id="cd07332">
    <property type="entry name" value="M48C_Oma1_like"/>
    <property type="match status" value="1"/>
</dbReference>
<accession>E6PGQ5</accession>
<dbReference type="InterPro" id="IPR001915">
    <property type="entry name" value="Peptidase_M48"/>
</dbReference>
<keyword evidence="5" id="KW-0862">Zinc</keyword>
<evidence type="ECO:0000256" key="5">
    <source>
        <dbReference type="ARBA" id="ARBA00022833"/>
    </source>
</evidence>
<comment type="cofactor">
    <cofactor evidence="1">
        <name>Zn(2+)</name>
        <dbReference type="ChEBI" id="CHEBI:29105"/>
    </cofactor>
</comment>
<dbReference type="GO" id="GO:0046872">
    <property type="term" value="F:metal ion binding"/>
    <property type="evidence" value="ECO:0007669"/>
    <property type="project" value="UniProtKB-KW"/>
</dbReference>
<dbReference type="EMBL" id="CABL01000014">
    <property type="protein sequence ID" value="CBH75643.1"/>
    <property type="molecule type" value="Genomic_DNA"/>
</dbReference>
<dbReference type="GO" id="GO:0004222">
    <property type="term" value="F:metalloendopeptidase activity"/>
    <property type="evidence" value="ECO:0007669"/>
    <property type="project" value="InterPro"/>
</dbReference>
<keyword evidence="6" id="KW-0482">Metalloprotease</keyword>
<dbReference type="PANTHER" id="PTHR22726:SF1">
    <property type="entry name" value="METALLOENDOPEPTIDASE OMA1, MITOCHONDRIAL"/>
    <property type="match status" value="1"/>
</dbReference>
<sequence length="248" mass="27607">MVAAALAWGAVSPAAALTEHQWEAQVGQQEYQTLQNQGVILHSSPYYSILNPIAARIAKVADPQYDFPFHFFLVHMSQPNAFAVPGGNVYVTDSLMTFVQNQQELAGVLCHETSHDIHHDVYNLMQKNQRLNVMATLADLLFGGGNNRVVNTVLGIGTQLESLRFSRTVEQNADHKGAFTCAAAGENPWGMVWLFRRFENTNMASPPEFLSDHPGDAERITALENLFREYPATFRRFNSNVQSATPLK</sequence>
<keyword evidence="2" id="KW-0645">Protease</keyword>
<evidence type="ECO:0000259" key="7">
    <source>
        <dbReference type="Pfam" id="PF01435"/>
    </source>
</evidence>
<keyword evidence="3" id="KW-0479">Metal-binding</keyword>
<comment type="caution">
    <text evidence="8">The sequence shown here is derived from an EMBL/GenBank/DDBJ whole genome shotgun (WGS) entry which is preliminary data.</text>
</comment>
<name>E6PGQ5_9ZZZZ</name>
<dbReference type="AlphaFoldDB" id="E6PGQ5"/>